<evidence type="ECO:0000313" key="4">
    <source>
        <dbReference type="Proteomes" id="UP000501240"/>
    </source>
</evidence>
<reference evidence="3 4" key="1">
    <citation type="submission" date="2020-05" db="EMBL/GenBank/DDBJ databases">
        <title>Actinomadura verrucosospora NRRL-B18236 (PFL_A860) Genome sequencing and assembly.</title>
        <authorList>
            <person name="Samborskyy M."/>
        </authorList>
    </citation>
    <scope>NUCLEOTIDE SEQUENCE [LARGE SCALE GENOMIC DNA]</scope>
    <source>
        <strain evidence="3 4">NRRL:B18236</strain>
    </source>
</reference>
<feature type="transmembrane region" description="Helical" evidence="2">
    <location>
        <begin position="40"/>
        <end position="57"/>
    </location>
</feature>
<feature type="region of interest" description="Disordered" evidence="1">
    <location>
        <begin position="1"/>
        <end position="23"/>
    </location>
</feature>
<dbReference type="AlphaFoldDB" id="A0A7D3VZC8"/>
<evidence type="ECO:0000313" key="3">
    <source>
        <dbReference type="EMBL" id="QKG27240.1"/>
    </source>
</evidence>
<dbReference type="EMBL" id="CP053892">
    <property type="protein sequence ID" value="QKG27240.1"/>
    <property type="molecule type" value="Genomic_DNA"/>
</dbReference>
<name>A0A7D3VZC8_ACTVE</name>
<proteinExistence type="predicted"/>
<dbReference type="Proteomes" id="UP000501240">
    <property type="component" value="Chromosome"/>
</dbReference>
<sequence length="59" mass="6306">MLGRPVERFMLDEPAHSSPDSSRRPVFGGLVALTGGSLPWTFPVVAGAVLAVVLWFVPD</sequence>
<evidence type="ECO:0000256" key="2">
    <source>
        <dbReference type="SAM" id="Phobius"/>
    </source>
</evidence>
<accession>A0A7D3VZC8</accession>
<keyword evidence="2" id="KW-0812">Transmembrane</keyword>
<keyword evidence="4" id="KW-1185">Reference proteome</keyword>
<protein>
    <submittedName>
        <fullName evidence="3">Uncharacterized protein</fullName>
    </submittedName>
</protein>
<dbReference type="RefSeq" id="WP_173100553.1">
    <property type="nucleotide sequence ID" value="NZ_CP053892.1"/>
</dbReference>
<gene>
    <name evidence="3" type="ORF">ACTIVE_8893</name>
</gene>
<evidence type="ECO:0000256" key="1">
    <source>
        <dbReference type="SAM" id="MobiDB-lite"/>
    </source>
</evidence>
<organism evidence="3 4">
    <name type="scientific">Actinomadura verrucosospora</name>
    <dbReference type="NCBI Taxonomy" id="46165"/>
    <lineage>
        <taxon>Bacteria</taxon>
        <taxon>Bacillati</taxon>
        <taxon>Actinomycetota</taxon>
        <taxon>Actinomycetes</taxon>
        <taxon>Streptosporangiales</taxon>
        <taxon>Thermomonosporaceae</taxon>
        <taxon>Actinomadura</taxon>
    </lineage>
</organism>
<keyword evidence="2" id="KW-1133">Transmembrane helix</keyword>
<keyword evidence="2" id="KW-0472">Membrane</keyword>
<feature type="compositionally biased region" description="Basic and acidic residues" evidence="1">
    <location>
        <begin position="1"/>
        <end position="15"/>
    </location>
</feature>